<accession>A0A919XIU3</accession>
<protein>
    <submittedName>
        <fullName evidence="2">Antirepressor - phage associated</fullName>
    </submittedName>
</protein>
<dbReference type="PROSITE" id="PS51750">
    <property type="entry name" value="BRO_N"/>
    <property type="match status" value="1"/>
</dbReference>
<feature type="domain" description="Bro-N" evidence="1">
    <location>
        <begin position="1"/>
        <end position="115"/>
    </location>
</feature>
<dbReference type="PANTHER" id="PTHR36180:SF2">
    <property type="entry name" value="BRO FAMILY PROTEIN"/>
    <property type="match status" value="1"/>
</dbReference>
<dbReference type="AlphaFoldDB" id="A0A919XIU3"/>
<dbReference type="GO" id="GO:0003677">
    <property type="term" value="F:DNA binding"/>
    <property type="evidence" value="ECO:0007669"/>
    <property type="project" value="InterPro"/>
</dbReference>
<dbReference type="Pfam" id="PF03374">
    <property type="entry name" value="ANT"/>
    <property type="match status" value="1"/>
</dbReference>
<evidence type="ECO:0000313" key="2">
    <source>
        <dbReference type="EMBL" id="GIO33707.1"/>
    </source>
</evidence>
<dbReference type="InterPro" id="IPR005039">
    <property type="entry name" value="Ant_C"/>
</dbReference>
<sequence>MNKQQVFKNELFGELPVLVADGVEWFGATEAAKALSFSNPYTAVPNHVDEDDLTDQEVIDSLGRKQNKKFINESGLYSLIFGAAKQGNNPEIQAKAKAYKRWVTSEVLPTIRRTGGYVANDDLFIQTYLPHADEQTQMMFRLTLETVRKANEQIAIMQPKAEYFDNLVERNLLTSFRETAKELKIKEREFIGWLLDRRYVYRDAKGKLQPYAQHVPDLFEIKEWGRGDKAGTQTLVTPKGRETFRLLLEKQTA</sequence>
<gene>
    <name evidence="2" type="ORF">J2TS6_48480</name>
</gene>
<dbReference type="PANTHER" id="PTHR36180">
    <property type="entry name" value="DNA-BINDING PROTEIN-RELATED-RELATED"/>
    <property type="match status" value="1"/>
</dbReference>
<dbReference type="SMART" id="SM01040">
    <property type="entry name" value="Bro-N"/>
    <property type="match status" value="1"/>
</dbReference>
<name>A0A919XIU3_9BACL</name>
<reference evidence="2" key="1">
    <citation type="submission" date="2021-03" db="EMBL/GenBank/DDBJ databases">
        <title>Antimicrobial resistance genes in bacteria isolated from Japanese honey, and their potential for conferring macrolide and lincosamide resistance in the American foulbrood pathogen Paenibacillus larvae.</title>
        <authorList>
            <person name="Okamoto M."/>
            <person name="Kumagai M."/>
            <person name="Kanamori H."/>
            <person name="Takamatsu D."/>
        </authorList>
    </citation>
    <scope>NUCLEOTIDE SEQUENCE</scope>
    <source>
        <strain evidence="2">J2TS6</strain>
    </source>
</reference>
<dbReference type="InterPro" id="IPR003497">
    <property type="entry name" value="BRO_N_domain"/>
</dbReference>
<dbReference type="Proteomes" id="UP000679779">
    <property type="component" value="Unassembled WGS sequence"/>
</dbReference>
<dbReference type="Pfam" id="PF02498">
    <property type="entry name" value="Bro-N"/>
    <property type="match status" value="1"/>
</dbReference>
<proteinExistence type="predicted"/>
<dbReference type="RefSeq" id="WP_212958583.1">
    <property type="nucleotide sequence ID" value="NZ_BORQ01000007.1"/>
</dbReference>
<keyword evidence="3" id="KW-1185">Reference proteome</keyword>
<comment type="caution">
    <text evidence="2">The sequence shown here is derived from an EMBL/GenBank/DDBJ whole genome shotgun (WGS) entry which is preliminary data.</text>
</comment>
<dbReference type="EMBL" id="BORQ01000007">
    <property type="protein sequence ID" value="GIO33707.1"/>
    <property type="molecule type" value="Genomic_DNA"/>
</dbReference>
<organism evidence="2 3">
    <name type="scientific">Paenibacillus albilobatus</name>
    <dbReference type="NCBI Taxonomy" id="2716884"/>
    <lineage>
        <taxon>Bacteria</taxon>
        <taxon>Bacillati</taxon>
        <taxon>Bacillota</taxon>
        <taxon>Bacilli</taxon>
        <taxon>Bacillales</taxon>
        <taxon>Paenibacillaceae</taxon>
        <taxon>Paenibacillus</taxon>
    </lineage>
</organism>
<evidence type="ECO:0000259" key="1">
    <source>
        <dbReference type="PROSITE" id="PS51750"/>
    </source>
</evidence>
<evidence type="ECO:0000313" key="3">
    <source>
        <dbReference type="Proteomes" id="UP000679779"/>
    </source>
</evidence>